<dbReference type="PANTHER" id="PTHR32432:SF3">
    <property type="entry name" value="ETHANOLAMINE UTILIZATION PROTEIN EUTJ"/>
    <property type="match status" value="1"/>
</dbReference>
<dbReference type="PANTHER" id="PTHR32432">
    <property type="entry name" value="CELL DIVISION PROTEIN FTSA-RELATED"/>
    <property type="match status" value="1"/>
</dbReference>
<accession>A0A0T5X9Y9</accession>
<dbReference type="AlphaFoldDB" id="A0A0T5X9Y9"/>
<dbReference type="Pfam" id="PF11104">
    <property type="entry name" value="PilM_2"/>
    <property type="match status" value="1"/>
</dbReference>
<name>A0A0T5X9Y9_9BACT</name>
<dbReference type="Gene3D" id="3.30.420.40">
    <property type="match status" value="1"/>
</dbReference>
<protein>
    <recommendedName>
        <fullName evidence="3">Type IV pilus assembly protein PilM</fullName>
    </recommendedName>
</protein>
<organism evidence="1 2">
    <name type="scientific">Acetomicrobium hydrogeniformans ATCC BAA-1850</name>
    <dbReference type="NCBI Taxonomy" id="592015"/>
    <lineage>
        <taxon>Bacteria</taxon>
        <taxon>Thermotogati</taxon>
        <taxon>Synergistota</taxon>
        <taxon>Synergistia</taxon>
        <taxon>Synergistales</taxon>
        <taxon>Acetomicrobiaceae</taxon>
        <taxon>Acetomicrobium</taxon>
    </lineage>
</organism>
<reference evidence="2" key="1">
    <citation type="submission" date="2012-09" db="EMBL/GenBank/DDBJ databases">
        <authorList>
            <person name="Weinstock G."/>
            <person name="Sodergren E."/>
            <person name="Clifton S."/>
            <person name="Fulton L."/>
            <person name="Fulton B."/>
            <person name="Courtney L."/>
            <person name="Fronick C."/>
            <person name="Harrison M."/>
            <person name="Strong C."/>
            <person name="Farmer C."/>
            <person name="Delehaunty K."/>
            <person name="Markovic C."/>
            <person name="Hall O."/>
            <person name="Minx P."/>
            <person name="Tomlinson C."/>
            <person name="Mitreva M."/>
            <person name="Nelson J."/>
            <person name="Hou S."/>
            <person name="Wollam A."/>
            <person name="Pepin K.H."/>
            <person name="Johnson M."/>
            <person name="Bhonagiri V."/>
            <person name="Nash W.E."/>
            <person name="Suruliraj S."/>
            <person name="Warren W."/>
            <person name="Chinwalla A."/>
            <person name="Mardis E.R."/>
            <person name="Wilson R.K."/>
        </authorList>
    </citation>
    <scope>NUCLEOTIDE SEQUENCE [LARGE SCALE GENOMIC DNA]</scope>
    <source>
        <strain evidence="2">OS1</strain>
    </source>
</reference>
<sequence length="312" mass="34042">MFGRRKSYAGLSIEGGTIRYLELVPASRGFRVSRSARVTLEEGVVVQDRIANMERLSSAIGSLRTKLGGKLAPAITICLPSQDAIIRIVEMPKMSVEDARSAFGWDFENYFPFPLKDATFDIVPVETPSPISEVNMSMMVVASRLTMVNAILDIGSKENARVSAIEPFGIALVRGVMGPNSGDELGSLILSVGDRSSQIIVTYRGNGLVYRTVFVGARSEFQGGVSHFEMLIQEVRNSITFGASQYRGLSVKEILLCGEHADNQELQDELQSLSDEYACSVADSWGKWSIEGEPVGEYGWEAAIGLAVRDRS</sequence>
<dbReference type="SUPFAM" id="SSF53067">
    <property type="entry name" value="Actin-like ATPase domain"/>
    <property type="match status" value="1"/>
</dbReference>
<comment type="caution">
    <text evidence="1">The sequence shown here is derived from an EMBL/GenBank/DDBJ whole genome shotgun (WGS) entry which is preliminary data.</text>
</comment>
<dbReference type="STRING" id="592015.HMPREF1705_04461"/>
<dbReference type="InterPro" id="IPR043129">
    <property type="entry name" value="ATPase_NBD"/>
</dbReference>
<dbReference type="InterPro" id="IPR050696">
    <property type="entry name" value="FtsA/MreB"/>
</dbReference>
<proteinExistence type="predicted"/>
<keyword evidence="2" id="KW-1185">Reference proteome</keyword>
<dbReference type="InterPro" id="IPR005883">
    <property type="entry name" value="PilM"/>
</dbReference>
<dbReference type="Proteomes" id="UP000005273">
    <property type="component" value="Unassembled WGS sequence"/>
</dbReference>
<gene>
    <name evidence="1" type="ORF">HMPREF1705_04461</name>
</gene>
<dbReference type="eggNOG" id="COG4972">
    <property type="taxonomic scope" value="Bacteria"/>
</dbReference>
<evidence type="ECO:0000313" key="2">
    <source>
        <dbReference type="Proteomes" id="UP000005273"/>
    </source>
</evidence>
<evidence type="ECO:0000313" key="1">
    <source>
        <dbReference type="EMBL" id="KRT35195.1"/>
    </source>
</evidence>
<dbReference type="OrthoDB" id="4417at2"/>
<dbReference type="EMBL" id="ACJX03000001">
    <property type="protein sequence ID" value="KRT35195.1"/>
    <property type="molecule type" value="Genomic_DNA"/>
</dbReference>
<evidence type="ECO:0008006" key="3">
    <source>
        <dbReference type="Google" id="ProtNLM"/>
    </source>
</evidence>
<dbReference type="RefSeq" id="WP_009202159.1">
    <property type="nucleotide sequence ID" value="NZ_ACJX03000001.1"/>
</dbReference>